<dbReference type="GO" id="GO:0004300">
    <property type="term" value="F:enoyl-CoA hydratase activity"/>
    <property type="evidence" value="ECO:0007669"/>
    <property type="project" value="UniProtKB-EC"/>
</dbReference>
<proteinExistence type="inferred from homology"/>
<comment type="caution">
    <text evidence="2">The sequence shown here is derived from an EMBL/GenBank/DDBJ whole genome shotgun (WGS) entry which is preliminary data.</text>
</comment>
<dbReference type="NCBIfam" id="TIGR02280">
    <property type="entry name" value="PaaB1"/>
    <property type="match status" value="1"/>
</dbReference>
<dbReference type="EC" id="4.2.1.17" evidence="2"/>
<dbReference type="AlphaFoldDB" id="A0A423PUQ9"/>
<dbReference type="Pfam" id="PF00378">
    <property type="entry name" value="ECH_1"/>
    <property type="match status" value="1"/>
</dbReference>
<accession>A0A423PUQ9</accession>
<name>A0A423PUQ9_9GAMM</name>
<evidence type="ECO:0000256" key="1">
    <source>
        <dbReference type="ARBA" id="ARBA00005254"/>
    </source>
</evidence>
<dbReference type="CDD" id="cd06558">
    <property type="entry name" value="crotonase-like"/>
    <property type="match status" value="1"/>
</dbReference>
<dbReference type="RefSeq" id="WP_123591128.1">
    <property type="nucleotide sequence ID" value="NZ_AYKF01000081.1"/>
</dbReference>
<dbReference type="SUPFAM" id="SSF52096">
    <property type="entry name" value="ClpP/crotonase"/>
    <property type="match status" value="1"/>
</dbReference>
<evidence type="ECO:0000313" key="2">
    <source>
        <dbReference type="EMBL" id="ROO29346.1"/>
    </source>
</evidence>
<dbReference type="PANTHER" id="PTHR43459">
    <property type="entry name" value="ENOYL-COA HYDRATASE"/>
    <property type="match status" value="1"/>
</dbReference>
<dbReference type="Gene3D" id="3.90.226.10">
    <property type="entry name" value="2-enoyl-CoA Hydratase, Chain A, domain 1"/>
    <property type="match status" value="1"/>
</dbReference>
<gene>
    <name evidence="2" type="ORF">SAHL_09225</name>
</gene>
<dbReference type="Gene3D" id="1.10.12.10">
    <property type="entry name" value="Lyase 2-enoyl-coa Hydratase, Chain A, domain 2"/>
    <property type="match status" value="1"/>
</dbReference>
<reference evidence="2 3" key="1">
    <citation type="submission" date="2013-10" db="EMBL/GenBank/DDBJ databases">
        <title>Salinisphaera halophila YIM 95161 Genome Sequencing.</title>
        <authorList>
            <person name="Lai Q."/>
            <person name="Li C."/>
            <person name="Shao Z."/>
        </authorList>
    </citation>
    <scope>NUCLEOTIDE SEQUENCE [LARGE SCALE GENOMIC DNA]</scope>
    <source>
        <strain evidence="2 3">YIM 95161</strain>
    </source>
</reference>
<comment type="similarity">
    <text evidence="1">Belongs to the enoyl-CoA hydratase/isomerase family.</text>
</comment>
<keyword evidence="2" id="KW-0456">Lyase</keyword>
<protein>
    <submittedName>
        <fullName evidence="2">Enoyl-CoA hydratase</fullName>
        <ecNumber evidence="2">4.2.1.17</ecNumber>
    </submittedName>
</protein>
<organism evidence="2 3">
    <name type="scientific">Salinisphaera orenii YIM 95161</name>
    <dbReference type="NCBI Taxonomy" id="1051139"/>
    <lineage>
        <taxon>Bacteria</taxon>
        <taxon>Pseudomonadati</taxon>
        <taxon>Pseudomonadota</taxon>
        <taxon>Gammaproteobacteria</taxon>
        <taxon>Salinisphaerales</taxon>
        <taxon>Salinisphaeraceae</taxon>
        <taxon>Salinisphaera</taxon>
    </lineage>
</organism>
<sequence length="264" mass="28080">MADDSIILSIEAGIARITLNRPNKLNSFNVAMHEALAEALNTVEADDSVRVLLLTGAGKGFCAGQDLGDRAVSSASGEAPDLAYSVETYYAPLVRRLRALPLPVVCGVNGVAAGAGANLALACDLVVARRSAKFIESFCKLGLIPDTGGTYFLARRIGMARAMGIAMLGEPIDAPTAADWGLIWRCVDDDAFETEIDQLVEHLSKAPTRGLARTKELMYAGANNNLDDQLDAERDAMGELGRSADYAEGVAAFTEKRTPEFKGR</sequence>
<dbReference type="EMBL" id="AYKF01000081">
    <property type="protein sequence ID" value="ROO29346.1"/>
    <property type="molecule type" value="Genomic_DNA"/>
</dbReference>
<dbReference type="GO" id="GO:0010124">
    <property type="term" value="P:phenylacetate catabolic process"/>
    <property type="evidence" value="ECO:0007669"/>
    <property type="project" value="InterPro"/>
</dbReference>
<dbReference type="OrthoDB" id="9807606at2"/>
<dbReference type="Proteomes" id="UP000285123">
    <property type="component" value="Unassembled WGS sequence"/>
</dbReference>
<dbReference type="InterPro" id="IPR011968">
    <property type="entry name" value="PaaB1"/>
</dbReference>
<dbReference type="InterPro" id="IPR029045">
    <property type="entry name" value="ClpP/crotonase-like_dom_sf"/>
</dbReference>
<dbReference type="InterPro" id="IPR001753">
    <property type="entry name" value="Enoyl-CoA_hydra/iso"/>
</dbReference>
<dbReference type="PANTHER" id="PTHR43459:SF1">
    <property type="entry name" value="EG:BACN32G11.4 PROTEIN"/>
    <property type="match status" value="1"/>
</dbReference>
<dbReference type="InterPro" id="IPR014748">
    <property type="entry name" value="Enoyl-CoA_hydra_C"/>
</dbReference>
<evidence type="ECO:0000313" key="3">
    <source>
        <dbReference type="Proteomes" id="UP000285123"/>
    </source>
</evidence>